<dbReference type="Proteomes" id="UP000663525">
    <property type="component" value="Chromosome"/>
</dbReference>
<dbReference type="InterPro" id="IPR017871">
    <property type="entry name" value="ABC_transporter-like_CS"/>
</dbReference>
<dbReference type="EMBL" id="CP064787">
    <property type="protein sequence ID" value="QSG06185.1"/>
    <property type="molecule type" value="Genomic_DNA"/>
</dbReference>
<keyword evidence="4" id="KW-0067">ATP-binding</keyword>
<dbReference type="PROSITE" id="PS00211">
    <property type="entry name" value="ABC_TRANSPORTER_1"/>
    <property type="match status" value="1"/>
</dbReference>
<evidence type="ECO:0000259" key="5">
    <source>
        <dbReference type="PROSITE" id="PS50893"/>
    </source>
</evidence>
<evidence type="ECO:0000313" key="6">
    <source>
        <dbReference type="EMBL" id="QSG06185.1"/>
    </source>
</evidence>
<dbReference type="SUPFAM" id="SSF52540">
    <property type="entry name" value="P-loop containing nucleoside triphosphate hydrolases"/>
    <property type="match status" value="1"/>
</dbReference>
<organism evidence="6 7">
    <name type="scientific">Halapricum desulfuricans</name>
    <dbReference type="NCBI Taxonomy" id="2841257"/>
    <lineage>
        <taxon>Archaea</taxon>
        <taxon>Methanobacteriati</taxon>
        <taxon>Methanobacteriota</taxon>
        <taxon>Stenosarchaea group</taxon>
        <taxon>Halobacteria</taxon>
        <taxon>Halobacteriales</taxon>
        <taxon>Haloarculaceae</taxon>
        <taxon>Halapricum</taxon>
    </lineage>
</organism>
<accession>A0A897N5G6</accession>
<dbReference type="PANTHER" id="PTHR43335">
    <property type="entry name" value="ABC TRANSPORTER, ATP-BINDING PROTEIN"/>
    <property type="match status" value="1"/>
</dbReference>
<dbReference type="Gene3D" id="3.40.50.300">
    <property type="entry name" value="P-loop containing nucleotide triphosphate hydrolases"/>
    <property type="match status" value="1"/>
</dbReference>
<evidence type="ECO:0000256" key="3">
    <source>
        <dbReference type="ARBA" id="ARBA00022741"/>
    </source>
</evidence>
<dbReference type="Pfam" id="PF00005">
    <property type="entry name" value="ABC_tran"/>
    <property type="match status" value="1"/>
</dbReference>
<feature type="domain" description="ABC transporter" evidence="5">
    <location>
        <begin position="4"/>
        <end position="229"/>
    </location>
</feature>
<dbReference type="CDD" id="cd03230">
    <property type="entry name" value="ABC_DR_subfamily_A"/>
    <property type="match status" value="1"/>
</dbReference>
<keyword evidence="3" id="KW-0547">Nucleotide-binding</keyword>
<dbReference type="InterPro" id="IPR003593">
    <property type="entry name" value="AAA+_ATPase"/>
</dbReference>
<keyword evidence="2" id="KW-0813">Transport</keyword>
<dbReference type="GeneID" id="68855437"/>
<comment type="similarity">
    <text evidence="1">Belongs to the ABC transporter superfamily.</text>
</comment>
<proteinExistence type="inferred from homology"/>
<dbReference type="PROSITE" id="PS50893">
    <property type="entry name" value="ABC_TRANSPORTER_2"/>
    <property type="match status" value="1"/>
</dbReference>
<dbReference type="InterPro" id="IPR003439">
    <property type="entry name" value="ABC_transporter-like_ATP-bd"/>
</dbReference>
<evidence type="ECO:0000256" key="4">
    <source>
        <dbReference type="ARBA" id="ARBA00022840"/>
    </source>
</evidence>
<dbReference type="RefSeq" id="WP_229112641.1">
    <property type="nucleotide sequence ID" value="NZ_CP064787.1"/>
</dbReference>
<evidence type="ECO:0000256" key="1">
    <source>
        <dbReference type="ARBA" id="ARBA00005417"/>
    </source>
</evidence>
<dbReference type="GO" id="GO:0016887">
    <property type="term" value="F:ATP hydrolysis activity"/>
    <property type="evidence" value="ECO:0007669"/>
    <property type="project" value="InterPro"/>
</dbReference>
<evidence type="ECO:0000256" key="2">
    <source>
        <dbReference type="ARBA" id="ARBA00022448"/>
    </source>
</evidence>
<reference evidence="6" key="1">
    <citation type="submission" date="2020-11" db="EMBL/GenBank/DDBJ databases">
        <title>Carbohydrate-dependent, anaerobic sulfur respiration: A novel catabolism in halophilic archaea.</title>
        <authorList>
            <person name="Sorokin D.Y."/>
            <person name="Messina E."/>
            <person name="Smedile F."/>
            <person name="La Cono V."/>
            <person name="Hallsworth J.E."/>
            <person name="Yakimov M.M."/>
        </authorList>
    </citation>
    <scope>NUCLEOTIDE SEQUENCE</scope>
    <source>
        <strain evidence="6">HSR12-1</strain>
    </source>
</reference>
<name>A0A897N5G6_9EURY</name>
<dbReference type="GO" id="GO:0005524">
    <property type="term" value="F:ATP binding"/>
    <property type="evidence" value="ECO:0007669"/>
    <property type="project" value="UniProtKB-KW"/>
</dbReference>
<dbReference type="PANTHER" id="PTHR43335:SF4">
    <property type="entry name" value="ABC TRANSPORTER, ATP-BINDING PROTEIN"/>
    <property type="match status" value="1"/>
</dbReference>
<dbReference type="SMART" id="SM00382">
    <property type="entry name" value="AAA"/>
    <property type="match status" value="1"/>
</dbReference>
<evidence type="ECO:0000313" key="7">
    <source>
        <dbReference type="Proteomes" id="UP000663525"/>
    </source>
</evidence>
<sequence>MAAIETRGVGKRFGDVTALQNLDLTVEEGEVFGFLGPNGAGKSTTIDILLNHVRPTSGSARVFGMDAQEQSVAVRERTGVLPEGYGTLGRMTGRKHVEFALEAKGVDGDPDAVLERVGIAGASDRRAEAYSKGMKQRLMLAVALTGDPDLLILDEPTTGLDPNGARRIRQIVQTEADRGTTVFFSSHILEQVEAVCDRVGILNQGQLVAVDTIDGLREATGATGQLRVTMASVPDGLVETVRERDGVTSVTVEQTTLVVGCENAAKSAVVSDCHGAGTVENVETSEPSLEDLFVSYTGGES</sequence>
<dbReference type="InterPro" id="IPR027417">
    <property type="entry name" value="P-loop_NTPase"/>
</dbReference>
<gene>
    <name evidence="6" type="primary">ccmA10</name>
    <name evidence="6" type="ORF">HSR121_1851</name>
</gene>
<dbReference type="AlphaFoldDB" id="A0A897N5G6"/>
<protein>
    <submittedName>
        <fullName evidence="6">ABC-type multidrug transport system, ATPase component</fullName>
    </submittedName>
</protein>